<evidence type="ECO:0000313" key="2">
    <source>
        <dbReference type="Proteomes" id="UP000832041"/>
    </source>
</evidence>
<reference evidence="1 2" key="1">
    <citation type="submission" date="2020-04" db="EMBL/GenBank/DDBJ databases">
        <title>Thermobifida alba genome sequencing and assembly.</title>
        <authorList>
            <person name="Luzics S."/>
            <person name="Horvath B."/>
            <person name="Nagy I."/>
            <person name="Toth A."/>
            <person name="Nagy I."/>
            <person name="Kukolya J."/>
        </authorList>
    </citation>
    <scope>NUCLEOTIDE SEQUENCE [LARGE SCALE GENOMIC DNA]</scope>
    <source>
        <strain evidence="1 2">DSM 43795</strain>
    </source>
</reference>
<dbReference type="Gene3D" id="3.90.1200.10">
    <property type="match status" value="1"/>
</dbReference>
<dbReference type="InterPro" id="IPR011009">
    <property type="entry name" value="Kinase-like_dom_sf"/>
</dbReference>
<proteinExistence type="predicted"/>
<accession>A0ABY4L6F1</accession>
<dbReference type="SUPFAM" id="SSF56112">
    <property type="entry name" value="Protein kinase-like (PK-like)"/>
    <property type="match status" value="1"/>
</dbReference>
<protein>
    <submittedName>
        <fullName evidence="1">Aminoglycoside phosphotransferase family protein</fullName>
    </submittedName>
</protein>
<dbReference type="EMBL" id="CP051627">
    <property type="protein sequence ID" value="UPT21647.1"/>
    <property type="molecule type" value="Genomic_DNA"/>
</dbReference>
<evidence type="ECO:0000313" key="1">
    <source>
        <dbReference type="EMBL" id="UPT21647.1"/>
    </source>
</evidence>
<gene>
    <name evidence="1" type="ORF">FOF52_12380</name>
</gene>
<name>A0ABY4L6F1_THEAE</name>
<organism evidence="1 2">
    <name type="scientific">Thermobifida alba</name>
    <name type="common">Thermomonospora alba</name>
    <dbReference type="NCBI Taxonomy" id="53522"/>
    <lineage>
        <taxon>Bacteria</taxon>
        <taxon>Bacillati</taxon>
        <taxon>Actinomycetota</taxon>
        <taxon>Actinomycetes</taxon>
        <taxon>Streptosporangiales</taxon>
        <taxon>Nocardiopsidaceae</taxon>
        <taxon>Thermobifida</taxon>
    </lineage>
</organism>
<keyword evidence="2" id="KW-1185">Reference proteome</keyword>
<sequence>MGRRAKEGRVHHGADEELVRADPRLPGLEALLSGDAALELLDSLLPDDTERPLRVEVARGRYRRGVALTATLTLHYADGPRHAFARALPPDAAADHARRWSPPPSDGSAALAALTEPRLRGPLYAPDLGVLLGPPVDDRALPAARRLAAEPQRFTGTSPSRAHTLSYSAGHHWTGRFDDAADGSGLVVHARSGGVNAACYLAPAVAGLPVPDLVKVSRYGLLVTRWLPGEPLDRLLGRDRSAGEAALAETGRLLARLHSVPPPRELPRRDPAAALGRAAEEVADLLPDLAVRAAAVARTCADALASAEAPQALVHGSLRPGRVVVGGRGPALVGLEEAHTAHPATDLAGYAAAGSGPRPPVGGAPAAVPGPLLDGYLAALPSADARRVRRDLGVCTAAALLCRATAPFRRGEDDWDAGVAALLAAAETALAEQ</sequence>
<dbReference type="Proteomes" id="UP000832041">
    <property type="component" value="Chromosome"/>
</dbReference>